<dbReference type="Gramene" id="PGSC0003DMT400093657">
    <property type="protein sequence ID" value="PGSC0003DMT400093657"/>
    <property type="gene ID" value="PGSC0003DMG400043228"/>
</dbReference>
<feature type="compositionally biased region" description="Polar residues" evidence="1">
    <location>
        <begin position="173"/>
        <end position="182"/>
    </location>
</feature>
<feature type="region of interest" description="Disordered" evidence="1">
    <location>
        <begin position="1"/>
        <end position="93"/>
    </location>
</feature>
<feature type="compositionally biased region" description="Polar residues" evidence="1">
    <location>
        <begin position="115"/>
        <end position="128"/>
    </location>
</feature>
<feature type="region of interest" description="Disordered" evidence="1">
    <location>
        <begin position="115"/>
        <end position="182"/>
    </location>
</feature>
<protein>
    <submittedName>
        <fullName evidence="2">Uncharacterized protein</fullName>
    </submittedName>
</protein>
<organism evidence="2 3">
    <name type="scientific">Solanum tuberosum</name>
    <name type="common">Potato</name>
    <dbReference type="NCBI Taxonomy" id="4113"/>
    <lineage>
        <taxon>Eukaryota</taxon>
        <taxon>Viridiplantae</taxon>
        <taxon>Streptophyta</taxon>
        <taxon>Embryophyta</taxon>
        <taxon>Tracheophyta</taxon>
        <taxon>Spermatophyta</taxon>
        <taxon>Magnoliopsida</taxon>
        <taxon>eudicotyledons</taxon>
        <taxon>Gunneridae</taxon>
        <taxon>Pentapetalae</taxon>
        <taxon>asterids</taxon>
        <taxon>lamiids</taxon>
        <taxon>Solanales</taxon>
        <taxon>Solanaceae</taxon>
        <taxon>Solanoideae</taxon>
        <taxon>Solaneae</taxon>
        <taxon>Solanum</taxon>
    </lineage>
</organism>
<feature type="compositionally biased region" description="Basic and acidic residues" evidence="1">
    <location>
        <begin position="150"/>
        <end position="172"/>
    </location>
</feature>
<proteinExistence type="predicted"/>
<dbReference type="EnsemblPlants" id="PGSC0003DMT400093657">
    <property type="protein sequence ID" value="PGSC0003DMT400093657"/>
    <property type="gene ID" value="PGSC0003DMG400043228"/>
</dbReference>
<feature type="compositionally biased region" description="Polar residues" evidence="1">
    <location>
        <begin position="78"/>
        <end position="93"/>
    </location>
</feature>
<dbReference type="AlphaFoldDB" id="M1DSF4"/>
<keyword evidence="3" id="KW-1185">Reference proteome</keyword>
<dbReference type="InParanoid" id="M1DSF4"/>
<accession>M1DSF4</accession>
<reference evidence="3" key="1">
    <citation type="journal article" date="2011" name="Nature">
        <title>Genome sequence and analysis of the tuber crop potato.</title>
        <authorList>
            <consortium name="The Potato Genome Sequencing Consortium"/>
        </authorList>
    </citation>
    <scope>NUCLEOTIDE SEQUENCE [LARGE SCALE GENOMIC DNA]</scope>
    <source>
        <strain evidence="3">cv. DM1-3 516 R44</strain>
    </source>
</reference>
<evidence type="ECO:0000313" key="2">
    <source>
        <dbReference type="EnsemblPlants" id="PGSC0003DMT400093657"/>
    </source>
</evidence>
<feature type="compositionally biased region" description="Basic and acidic residues" evidence="1">
    <location>
        <begin position="7"/>
        <end position="16"/>
    </location>
</feature>
<feature type="compositionally biased region" description="Polar residues" evidence="1">
    <location>
        <begin position="136"/>
        <end position="149"/>
    </location>
</feature>
<reference evidence="2" key="2">
    <citation type="submission" date="2015-06" db="UniProtKB">
        <authorList>
            <consortium name="EnsemblPlants"/>
        </authorList>
    </citation>
    <scope>IDENTIFICATION</scope>
    <source>
        <strain evidence="2">DM1-3 516 R44</strain>
    </source>
</reference>
<feature type="compositionally biased region" description="Low complexity" evidence="1">
    <location>
        <begin position="49"/>
        <end position="59"/>
    </location>
</feature>
<evidence type="ECO:0000256" key="1">
    <source>
        <dbReference type="SAM" id="MobiDB-lite"/>
    </source>
</evidence>
<name>M1DSF4_SOLTU</name>
<evidence type="ECO:0000313" key="3">
    <source>
        <dbReference type="Proteomes" id="UP000011115"/>
    </source>
</evidence>
<dbReference type="PaxDb" id="4113-PGSC0003DMT400093657"/>
<feature type="compositionally biased region" description="Polar residues" evidence="1">
    <location>
        <begin position="28"/>
        <end position="48"/>
    </location>
</feature>
<dbReference type="Proteomes" id="UP000011115">
    <property type="component" value="Unassembled WGS sequence"/>
</dbReference>
<sequence length="182" mass="19885">MDGGITGRKESGELRTEATGVYEKTGKGNFSSPLDTHLSDISSNLEGGNTNNNQTTQPNEVVMNLSKGTSRKDHDTVRNGSFPNPTARNNDQLSVIHTSGAPAVHEEANQIQEMSMNIQQANDTNQGKTLEKAGLDQQQKNGQTSQNRQIEGKEVQTGHKDKEWQKSQHKEANQQGGTSRTQ</sequence>
<dbReference type="HOGENOM" id="CLU_1484464_0_0_1"/>